<reference evidence="3" key="1">
    <citation type="submission" date="2022-11" db="UniProtKB">
        <authorList>
            <consortium name="WormBaseParasite"/>
        </authorList>
    </citation>
    <scope>IDENTIFICATION</scope>
</reference>
<protein>
    <submittedName>
        <fullName evidence="3">Uncharacterized protein</fullName>
    </submittedName>
</protein>
<feature type="compositionally biased region" description="Polar residues" evidence="1">
    <location>
        <begin position="1"/>
        <end position="12"/>
    </location>
</feature>
<feature type="compositionally biased region" description="Polar residues" evidence="1">
    <location>
        <begin position="51"/>
        <end position="64"/>
    </location>
</feature>
<evidence type="ECO:0000313" key="2">
    <source>
        <dbReference type="Proteomes" id="UP000887540"/>
    </source>
</evidence>
<dbReference type="AlphaFoldDB" id="A0A914DDU0"/>
<evidence type="ECO:0000313" key="3">
    <source>
        <dbReference type="WBParaSite" id="ACRNAN_scaffold22529.g10710.t1"/>
    </source>
</evidence>
<accession>A0A914DDU0</accession>
<feature type="region of interest" description="Disordered" evidence="1">
    <location>
        <begin position="1"/>
        <end position="64"/>
    </location>
</feature>
<proteinExistence type="predicted"/>
<dbReference type="Proteomes" id="UP000887540">
    <property type="component" value="Unplaced"/>
</dbReference>
<name>A0A914DDU0_9BILA</name>
<evidence type="ECO:0000256" key="1">
    <source>
        <dbReference type="SAM" id="MobiDB-lite"/>
    </source>
</evidence>
<organism evidence="2 3">
    <name type="scientific">Acrobeloides nanus</name>
    <dbReference type="NCBI Taxonomy" id="290746"/>
    <lineage>
        <taxon>Eukaryota</taxon>
        <taxon>Metazoa</taxon>
        <taxon>Ecdysozoa</taxon>
        <taxon>Nematoda</taxon>
        <taxon>Chromadorea</taxon>
        <taxon>Rhabditida</taxon>
        <taxon>Tylenchina</taxon>
        <taxon>Cephalobomorpha</taxon>
        <taxon>Cephaloboidea</taxon>
        <taxon>Cephalobidae</taxon>
        <taxon>Acrobeloides</taxon>
    </lineage>
</organism>
<dbReference type="WBParaSite" id="ACRNAN_scaffold22529.g10710.t1">
    <property type="protein sequence ID" value="ACRNAN_scaffold22529.g10710.t1"/>
    <property type="gene ID" value="ACRNAN_scaffold22529.g10710"/>
</dbReference>
<sequence length="64" mass="6827">MSSYLLRGNNSPPIHRYGGNSSSSGLRYGSNETLDSNMHPGAPRTEWPDLASSSQTTTNDAIAT</sequence>
<keyword evidence="2" id="KW-1185">Reference proteome</keyword>
<feature type="compositionally biased region" description="Polar residues" evidence="1">
    <location>
        <begin position="19"/>
        <end position="36"/>
    </location>
</feature>